<keyword evidence="9 19" id="KW-0808">Transferase</keyword>
<dbReference type="Gene3D" id="3.30.565.10">
    <property type="entry name" value="Histidine kinase-like ATPase, C-terminal domain"/>
    <property type="match status" value="1"/>
</dbReference>
<dbReference type="Gene3D" id="3.30.450.20">
    <property type="entry name" value="PAS domain"/>
    <property type="match status" value="2"/>
</dbReference>
<dbReference type="EC" id="2.7.13.3" evidence="2"/>
<evidence type="ECO:0000256" key="9">
    <source>
        <dbReference type="ARBA" id="ARBA00022679"/>
    </source>
</evidence>
<dbReference type="InterPro" id="IPR011102">
    <property type="entry name" value="Sig_transdc_His_kinase_HWE"/>
</dbReference>
<keyword evidence="10" id="KW-0677">Repeat</keyword>
<feature type="domain" description="PAC" evidence="18">
    <location>
        <begin position="175"/>
        <end position="230"/>
    </location>
</feature>
<keyword evidence="7" id="KW-0285">Flavoprotein</keyword>
<dbReference type="InterPro" id="IPR035965">
    <property type="entry name" value="PAS-like_dom_sf"/>
</dbReference>
<dbReference type="SUPFAM" id="SSF55785">
    <property type="entry name" value="PYP-like sensor domain (PAS domain)"/>
    <property type="match status" value="2"/>
</dbReference>
<organism evidence="19 20">
    <name type="scientific">Methylobacterium komagatae</name>
    <dbReference type="NCBI Taxonomy" id="374425"/>
    <lineage>
        <taxon>Bacteria</taxon>
        <taxon>Pseudomonadati</taxon>
        <taxon>Pseudomonadota</taxon>
        <taxon>Alphaproteobacteria</taxon>
        <taxon>Hyphomicrobiales</taxon>
        <taxon>Methylobacteriaceae</taxon>
        <taxon>Methylobacterium</taxon>
    </lineage>
</organism>
<evidence type="ECO:0000256" key="4">
    <source>
        <dbReference type="ARBA" id="ARBA00022543"/>
    </source>
</evidence>
<keyword evidence="8" id="KW-0288">FMN</keyword>
<comment type="catalytic activity">
    <reaction evidence="1">
        <text>ATP + protein L-histidine = ADP + protein N-phospho-L-histidine.</text>
        <dbReference type="EC" id="2.7.13.3"/>
    </reaction>
</comment>
<gene>
    <name evidence="19" type="ORF">ACFQE0_03175</name>
</gene>
<name>A0ABW2BH32_9HYPH</name>
<dbReference type="CDD" id="cd00130">
    <property type="entry name" value="PAS"/>
    <property type="match status" value="2"/>
</dbReference>
<evidence type="ECO:0000256" key="13">
    <source>
        <dbReference type="ARBA" id="ARBA00022840"/>
    </source>
</evidence>
<dbReference type="InterPro" id="IPR001610">
    <property type="entry name" value="PAC"/>
</dbReference>
<dbReference type="SMART" id="SM00086">
    <property type="entry name" value="PAC"/>
    <property type="match status" value="2"/>
</dbReference>
<keyword evidence="16" id="KW-0675">Receptor</keyword>
<evidence type="ECO:0000256" key="7">
    <source>
        <dbReference type="ARBA" id="ARBA00022630"/>
    </source>
</evidence>
<evidence type="ECO:0000256" key="10">
    <source>
        <dbReference type="ARBA" id="ARBA00022737"/>
    </source>
</evidence>
<dbReference type="EMBL" id="JBHSWN010000001">
    <property type="protein sequence ID" value="MFC6788711.1"/>
    <property type="molecule type" value="Genomic_DNA"/>
</dbReference>
<keyword evidence="12 19" id="KW-0418">Kinase</keyword>
<evidence type="ECO:0000256" key="2">
    <source>
        <dbReference type="ARBA" id="ARBA00012438"/>
    </source>
</evidence>
<evidence type="ECO:0000259" key="18">
    <source>
        <dbReference type="PROSITE" id="PS50113"/>
    </source>
</evidence>
<dbReference type="Pfam" id="PF07536">
    <property type="entry name" value="HWE_HK"/>
    <property type="match status" value="1"/>
</dbReference>
<keyword evidence="5" id="KW-0597">Phosphoprotein</keyword>
<keyword evidence="14" id="KW-0157">Chromophore</keyword>
<keyword evidence="6" id="KW-0716">Sensory transduction</keyword>
<dbReference type="PANTHER" id="PTHR41523:SF8">
    <property type="entry name" value="ETHYLENE RESPONSE SENSOR PROTEIN"/>
    <property type="match status" value="1"/>
</dbReference>
<dbReference type="PANTHER" id="PTHR41523">
    <property type="entry name" value="TWO-COMPONENT SYSTEM SENSOR PROTEIN"/>
    <property type="match status" value="1"/>
</dbReference>
<keyword evidence="15" id="KW-0843">Virulence</keyword>
<dbReference type="GO" id="GO:0004673">
    <property type="term" value="F:protein histidine kinase activity"/>
    <property type="evidence" value="ECO:0007669"/>
    <property type="project" value="UniProtKB-EC"/>
</dbReference>
<evidence type="ECO:0000256" key="15">
    <source>
        <dbReference type="ARBA" id="ARBA00023026"/>
    </source>
</evidence>
<sequence>MTGRAQHDPIDVDARRSAFDGALVGLALLSSDGNTVVVANPALHALLARPSGSLDGAPSTDLAAGPSSLHSGIRVWRRADGVEIDVRVRRSGDTLVVEAVDPDEAAHSEANRDAMADAGLGEWRWDRASGYVTLSHRAARILGQPPGRSVTWGVLRPFLIEPERVALLVEQAVTSLEPYRFETRLAIEGRGVVVQVSGQALTDENGAFTGMVGVVQDITTRIETRSELQAHDHRLRAATAVARLGIFEWHMLDDHAVWENDRMFEIFGHAPEDGTIGKTDFLNGILHPEDRASVRKAISAALREDRDLHISGRIRRKSDGAWRTIDMAGRFERDAPDRLPRRLIGVVADVTDRRLAEERQTLLIRELHHRVKNTLATVQAIVGSTARTATDIDSFYEAFVGRIKSLAHTHSVLTEATWQTASLTGLLLNELRPYAEVAEAGGEDGRVVLEGAPIDLPSDIAVPIGMAIHELTTNAAKYGALSNRTGRVTVAWDLEPGGPAGTLRLTWRETGGPPVQPPRRQGFGSRLLQRVLITQVQAEVTTDYAPDGFSLTMRAPLPKRNASLNPLA</sequence>
<evidence type="ECO:0000256" key="3">
    <source>
        <dbReference type="ARBA" id="ARBA00021740"/>
    </source>
</evidence>
<dbReference type="PROSITE" id="PS50112">
    <property type="entry name" value="PAS"/>
    <property type="match status" value="1"/>
</dbReference>
<dbReference type="RefSeq" id="WP_378975233.1">
    <property type="nucleotide sequence ID" value="NZ_JBHSWN010000001.1"/>
</dbReference>
<evidence type="ECO:0000256" key="16">
    <source>
        <dbReference type="ARBA" id="ARBA00023170"/>
    </source>
</evidence>
<dbReference type="InterPro" id="IPR000014">
    <property type="entry name" value="PAS"/>
</dbReference>
<evidence type="ECO:0000256" key="11">
    <source>
        <dbReference type="ARBA" id="ARBA00022741"/>
    </source>
</evidence>
<feature type="domain" description="PAS" evidence="17">
    <location>
        <begin position="260"/>
        <end position="305"/>
    </location>
</feature>
<protein>
    <recommendedName>
        <fullName evidence="3">Blue-light-activated histidine kinase</fullName>
        <ecNumber evidence="2">2.7.13.3</ecNumber>
    </recommendedName>
</protein>
<keyword evidence="13" id="KW-0067">ATP-binding</keyword>
<keyword evidence="20" id="KW-1185">Reference proteome</keyword>
<evidence type="ECO:0000256" key="8">
    <source>
        <dbReference type="ARBA" id="ARBA00022643"/>
    </source>
</evidence>
<dbReference type="SMART" id="SM00091">
    <property type="entry name" value="PAS"/>
    <property type="match status" value="3"/>
</dbReference>
<comment type="caution">
    <text evidence="19">The sequence shown here is derived from an EMBL/GenBank/DDBJ whole genome shotgun (WGS) entry which is preliminary data.</text>
</comment>
<evidence type="ECO:0000256" key="1">
    <source>
        <dbReference type="ARBA" id="ARBA00000085"/>
    </source>
</evidence>
<dbReference type="PROSITE" id="PS50113">
    <property type="entry name" value="PAC"/>
    <property type="match status" value="2"/>
</dbReference>
<reference evidence="20" key="1">
    <citation type="journal article" date="2019" name="Int. J. Syst. Evol. Microbiol.">
        <title>The Global Catalogue of Microorganisms (GCM) 10K type strain sequencing project: providing services to taxonomists for standard genome sequencing and annotation.</title>
        <authorList>
            <consortium name="The Broad Institute Genomics Platform"/>
            <consortium name="The Broad Institute Genome Sequencing Center for Infectious Disease"/>
            <person name="Wu L."/>
            <person name="Ma J."/>
        </authorList>
    </citation>
    <scope>NUCLEOTIDE SEQUENCE [LARGE SCALE GENOMIC DNA]</scope>
    <source>
        <strain evidence="20">CCUG 48316</strain>
    </source>
</reference>
<dbReference type="InterPro" id="IPR013655">
    <property type="entry name" value="PAS_fold_3"/>
</dbReference>
<evidence type="ECO:0000313" key="20">
    <source>
        <dbReference type="Proteomes" id="UP001596292"/>
    </source>
</evidence>
<keyword evidence="4" id="KW-0600">Photoreceptor protein</keyword>
<evidence type="ECO:0000259" key="17">
    <source>
        <dbReference type="PROSITE" id="PS50112"/>
    </source>
</evidence>
<dbReference type="InterPro" id="IPR000700">
    <property type="entry name" value="PAS-assoc_C"/>
</dbReference>
<feature type="domain" description="PAC" evidence="18">
    <location>
        <begin position="308"/>
        <end position="362"/>
    </location>
</feature>
<dbReference type="Proteomes" id="UP001596292">
    <property type="component" value="Unassembled WGS sequence"/>
</dbReference>
<dbReference type="NCBIfam" id="TIGR00229">
    <property type="entry name" value="sensory_box"/>
    <property type="match status" value="2"/>
</dbReference>
<keyword evidence="11" id="KW-0547">Nucleotide-binding</keyword>
<evidence type="ECO:0000256" key="12">
    <source>
        <dbReference type="ARBA" id="ARBA00022777"/>
    </source>
</evidence>
<proteinExistence type="predicted"/>
<dbReference type="Pfam" id="PF08447">
    <property type="entry name" value="PAS_3"/>
    <property type="match status" value="1"/>
</dbReference>
<evidence type="ECO:0000313" key="19">
    <source>
        <dbReference type="EMBL" id="MFC6788711.1"/>
    </source>
</evidence>
<dbReference type="SMART" id="SM00911">
    <property type="entry name" value="HWE_HK"/>
    <property type="match status" value="1"/>
</dbReference>
<dbReference type="InterPro" id="IPR036890">
    <property type="entry name" value="HATPase_C_sf"/>
</dbReference>
<evidence type="ECO:0000256" key="6">
    <source>
        <dbReference type="ARBA" id="ARBA00022606"/>
    </source>
</evidence>
<evidence type="ECO:0000256" key="14">
    <source>
        <dbReference type="ARBA" id="ARBA00022991"/>
    </source>
</evidence>
<accession>A0ABW2BH32</accession>
<evidence type="ECO:0000256" key="5">
    <source>
        <dbReference type="ARBA" id="ARBA00022553"/>
    </source>
</evidence>